<feature type="compositionally biased region" description="Polar residues" evidence="1">
    <location>
        <begin position="226"/>
        <end position="237"/>
    </location>
</feature>
<keyword evidence="3" id="KW-1185">Reference proteome</keyword>
<reference evidence="2 3" key="1">
    <citation type="journal article" date="2023" name="Plants (Basel)">
        <title>Bridging the Gap: Combining Genomics and Transcriptomics Approaches to Understand Stylosanthes scabra, an Orphan Legume from the Brazilian Caatinga.</title>
        <authorList>
            <person name="Ferreira-Neto J.R.C."/>
            <person name="da Silva M.D."/>
            <person name="Binneck E."/>
            <person name="de Melo N.F."/>
            <person name="da Silva R.H."/>
            <person name="de Melo A.L.T.M."/>
            <person name="Pandolfi V."/>
            <person name="Bustamante F.O."/>
            <person name="Brasileiro-Vidal A.C."/>
            <person name="Benko-Iseppon A.M."/>
        </authorList>
    </citation>
    <scope>NUCLEOTIDE SEQUENCE [LARGE SCALE GENOMIC DNA]</scope>
    <source>
        <tissue evidence="2">Leaves</tissue>
    </source>
</reference>
<protein>
    <submittedName>
        <fullName evidence="2">Uncharacterized protein</fullName>
    </submittedName>
</protein>
<name>A0ABU6VUB2_9FABA</name>
<organism evidence="2 3">
    <name type="scientific">Stylosanthes scabra</name>
    <dbReference type="NCBI Taxonomy" id="79078"/>
    <lineage>
        <taxon>Eukaryota</taxon>
        <taxon>Viridiplantae</taxon>
        <taxon>Streptophyta</taxon>
        <taxon>Embryophyta</taxon>
        <taxon>Tracheophyta</taxon>
        <taxon>Spermatophyta</taxon>
        <taxon>Magnoliopsida</taxon>
        <taxon>eudicotyledons</taxon>
        <taxon>Gunneridae</taxon>
        <taxon>Pentapetalae</taxon>
        <taxon>rosids</taxon>
        <taxon>fabids</taxon>
        <taxon>Fabales</taxon>
        <taxon>Fabaceae</taxon>
        <taxon>Papilionoideae</taxon>
        <taxon>50 kb inversion clade</taxon>
        <taxon>dalbergioids sensu lato</taxon>
        <taxon>Dalbergieae</taxon>
        <taxon>Pterocarpus clade</taxon>
        <taxon>Stylosanthes</taxon>
    </lineage>
</organism>
<comment type="caution">
    <text evidence="2">The sequence shown here is derived from an EMBL/GenBank/DDBJ whole genome shotgun (WGS) entry which is preliminary data.</text>
</comment>
<evidence type="ECO:0000313" key="2">
    <source>
        <dbReference type="EMBL" id="MED6177217.1"/>
    </source>
</evidence>
<accession>A0ABU6VUB2</accession>
<dbReference type="EMBL" id="JASCZI010153266">
    <property type="protein sequence ID" value="MED6177217.1"/>
    <property type="molecule type" value="Genomic_DNA"/>
</dbReference>
<evidence type="ECO:0000313" key="3">
    <source>
        <dbReference type="Proteomes" id="UP001341840"/>
    </source>
</evidence>
<feature type="region of interest" description="Disordered" evidence="1">
    <location>
        <begin position="225"/>
        <end position="251"/>
    </location>
</feature>
<evidence type="ECO:0000256" key="1">
    <source>
        <dbReference type="SAM" id="MobiDB-lite"/>
    </source>
</evidence>
<feature type="compositionally biased region" description="Pro residues" evidence="1">
    <location>
        <begin position="201"/>
        <end position="210"/>
    </location>
</feature>
<gene>
    <name evidence="2" type="ORF">PIB30_095924</name>
</gene>
<feature type="region of interest" description="Disordered" evidence="1">
    <location>
        <begin position="187"/>
        <end position="210"/>
    </location>
</feature>
<sequence length="320" mass="36429">LREERRRRGNNPTVVVTVKKQAALHHHGGRTTPPLLLRLLVATFAPAFETCRSVVVVSLSSPELTRCLLSPFAAAPPLVAKALRYWLVFTRVKALLHRRCSFHRHRRCHLYRLRRSSFLSRSGRNAQASDKNGFDESIFRRILTFDGKFDANYWREYKVGWRETFRLMIRHKIQRKNPLSLFETHPHNHPQPQAFQRRPSHPTPMPMPPLPGREDDEAVVARAVSLSPSPNPCSSTIPGIATSAHVEPPPLEDNQDRYNEMITDAFGMGNTDDDGEEEPNPDAARFYDLLETASKPLFDGCVHSKLSACVRMMSIRPSLI</sequence>
<proteinExistence type="predicted"/>
<dbReference type="Proteomes" id="UP001341840">
    <property type="component" value="Unassembled WGS sequence"/>
</dbReference>
<feature type="non-terminal residue" evidence="2">
    <location>
        <position position="1"/>
    </location>
</feature>